<sequence>MIDEVVLIEFSFEKVDPSSCTVWVLDGSGIRVTLAVYQSKVIEMGNKKKKAAEVARGMRDFLPLEGNNTDHVQSLSVKKKEPKEGQTVSDVKKPSVLYIGHIPHGFYEEQMRGFFSQFGKIKRLRISRNKKTGNSRHYGFIEFESPDVAEIVADSMHNYLMFEHILQVRLVQPEEIHPKLWERANVKFKPIKWQQIERKHHNRERTVEEQHRLIKTILKKDAKRRKKIQAAGIEYECPDI</sequence>
<keyword evidence="3" id="KW-0539">Nucleus</keyword>
<comment type="subcellular location">
    <subcellularLocation>
        <location evidence="1">Nucleus</location>
        <location evidence="1">Nucleolus</location>
    </subcellularLocation>
</comment>
<dbReference type="EMBL" id="JAHRHJ020000005">
    <property type="protein sequence ID" value="KAH9315620.1"/>
    <property type="molecule type" value="Genomic_DNA"/>
</dbReference>
<feature type="domain" description="RRM" evidence="5">
    <location>
        <begin position="95"/>
        <end position="173"/>
    </location>
</feature>
<evidence type="ECO:0000256" key="2">
    <source>
        <dbReference type="ARBA" id="ARBA00022884"/>
    </source>
</evidence>
<dbReference type="PANTHER" id="PTHR46754">
    <property type="entry name" value="MKI67 FHA DOMAIN-INTERACTING NUCLEOLAR PHOSPHOPROTEIN"/>
    <property type="match status" value="1"/>
</dbReference>
<dbReference type="PROSITE" id="PS50102">
    <property type="entry name" value="RRM"/>
    <property type="match status" value="1"/>
</dbReference>
<dbReference type="AlphaFoldDB" id="A0AA38LBB9"/>
<evidence type="ECO:0000256" key="3">
    <source>
        <dbReference type="ARBA" id="ARBA00023242"/>
    </source>
</evidence>
<dbReference type="Proteomes" id="UP000824469">
    <property type="component" value="Unassembled WGS sequence"/>
</dbReference>
<name>A0AA38LBB9_TAXCH</name>
<keyword evidence="2 4" id="KW-0694">RNA-binding</keyword>
<gene>
    <name evidence="6" type="ORF">KI387_024247</name>
</gene>
<evidence type="ECO:0000256" key="4">
    <source>
        <dbReference type="PROSITE-ProRule" id="PRU00176"/>
    </source>
</evidence>
<dbReference type="Pfam" id="PF00076">
    <property type="entry name" value="RRM_1"/>
    <property type="match status" value="1"/>
</dbReference>
<accession>A0AA38LBB9</accession>
<dbReference type="Gene3D" id="3.30.70.330">
    <property type="match status" value="1"/>
</dbReference>
<evidence type="ECO:0000313" key="7">
    <source>
        <dbReference type="Proteomes" id="UP000824469"/>
    </source>
</evidence>
<dbReference type="InterPro" id="IPR000504">
    <property type="entry name" value="RRM_dom"/>
</dbReference>
<evidence type="ECO:0000256" key="1">
    <source>
        <dbReference type="ARBA" id="ARBA00004604"/>
    </source>
</evidence>
<dbReference type="CDD" id="cd12307">
    <property type="entry name" value="RRM_NIFK_like"/>
    <property type="match status" value="1"/>
</dbReference>
<keyword evidence="7" id="KW-1185">Reference proteome</keyword>
<evidence type="ECO:0000313" key="6">
    <source>
        <dbReference type="EMBL" id="KAH9315620.1"/>
    </source>
</evidence>
<feature type="non-terminal residue" evidence="6">
    <location>
        <position position="1"/>
    </location>
</feature>
<dbReference type="GO" id="GO:0005730">
    <property type="term" value="C:nucleolus"/>
    <property type="evidence" value="ECO:0007669"/>
    <property type="project" value="UniProtKB-SubCell"/>
</dbReference>
<proteinExistence type="predicted"/>
<evidence type="ECO:0000259" key="5">
    <source>
        <dbReference type="PROSITE" id="PS50102"/>
    </source>
</evidence>
<dbReference type="InterPro" id="IPR035979">
    <property type="entry name" value="RBD_domain_sf"/>
</dbReference>
<dbReference type="SUPFAM" id="SSF54928">
    <property type="entry name" value="RNA-binding domain, RBD"/>
    <property type="match status" value="1"/>
</dbReference>
<comment type="caution">
    <text evidence="6">The sequence shown here is derived from an EMBL/GenBank/DDBJ whole genome shotgun (WGS) entry which is preliminary data.</text>
</comment>
<dbReference type="GO" id="GO:0003723">
    <property type="term" value="F:RNA binding"/>
    <property type="evidence" value="ECO:0007669"/>
    <property type="project" value="UniProtKB-UniRule"/>
</dbReference>
<protein>
    <recommendedName>
        <fullName evidence="5">RRM domain-containing protein</fullName>
    </recommendedName>
</protein>
<reference evidence="6 7" key="1">
    <citation type="journal article" date="2021" name="Nat. Plants">
        <title>The Taxus genome provides insights into paclitaxel biosynthesis.</title>
        <authorList>
            <person name="Xiong X."/>
            <person name="Gou J."/>
            <person name="Liao Q."/>
            <person name="Li Y."/>
            <person name="Zhou Q."/>
            <person name="Bi G."/>
            <person name="Li C."/>
            <person name="Du R."/>
            <person name="Wang X."/>
            <person name="Sun T."/>
            <person name="Guo L."/>
            <person name="Liang H."/>
            <person name="Lu P."/>
            <person name="Wu Y."/>
            <person name="Zhang Z."/>
            <person name="Ro D.K."/>
            <person name="Shang Y."/>
            <person name="Huang S."/>
            <person name="Yan J."/>
        </authorList>
    </citation>
    <scope>NUCLEOTIDE SEQUENCE [LARGE SCALE GENOMIC DNA]</scope>
    <source>
        <strain evidence="6">Ta-2019</strain>
    </source>
</reference>
<dbReference type="InterPro" id="IPR012677">
    <property type="entry name" value="Nucleotide-bd_a/b_plait_sf"/>
</dbReference>
<dbReference type="SMART" id="SM00360">
    <property type="entry name" value="RRM"/>
    <property type="match status" value="1"/>
</dbReference>
<organism evidence="6 7">
    <name type="scientific">Taxus chinensis</name>
    <name type="common">Chinese yew</name>
    <name type="synonym">Taxus wallichiana var. chinensis</name>
    <dbReference type="NCBI Taxonomy" id="29808"/>
    <lineage>
        <taxon>Eukaryota</taxon>
        <taxon>Viridiplantae</taxon>
        <taxon>Streptophyta</taxon>
        <taxon>Embryophyta</taxon>
        <taxon>Tracheophyta</taxon>
        <taxon>Spermatophyta</taxon>
        <taxon>Pinopsida</taxon>
        <taxon>Pinidae</taxon>
        <taxon>Conifers II</taxon>
        <taxon>Cupressales</taxon>
        <taxon>Taxaceae</taxon>
        <taxon>Taxus</taxon>
    </lineage>
</organism>